<dbReference type="SUPFAM" id="SSF48150">
    <property type="entry name" value="DNA-glycosylase"/>
    <property type="match status" value="1"/>
</dbReference>
<dbReference type="PANTHER" id="PTHR33055:SF13">
    <property type="entry name" value="TRANSPOSASE"/>
    <property type="match status" value="1"/>
</dbReference>
<dbReference type="InterPro" id="IPR047650">
    <property type="entry name" value="Transpos_IS110"/>
</dbReference>
<dbReference type="Pfam" id="PF02371">
    <property type="entry name" value="Transposase_20"/>
    <property type="match status" value="1"/>
</dbReference>
<dbReference type="AlphaFoldDB" id="X0UE98"/>
<organism evidence="3">
    <name type="scientific">marine sediment metagenome</name>
    <dbReference type="NCBI Taxonomy" id="412755"/>
    <lineage>
        <taxon>unclassified sequences</taxon>
        <taxon>metagenomes</taxon>
        <taxon>ecological metagenomes</taxon>
    </lineage>
</organism>
<dbReference type="InterPro" id="IPR003346">
    <property type="entry name" value="Transposase_20"/>
</dbReference>
<comment type="caution">
    <text evidence="3">The sequence shown here is derived from an EMBL/GenBank/DDBJ whole genome shotgun (WGS) entry which is preliminary data.</text>
</comment>
<dbReference type="InterPro" id="IPR002525">
    <property type="entry name" value="Transp_IS110-like_N"/>
</dbReference>
<protein>
    <submittedName>
        <fullName evidence="3">Uncharacterized protein</fullName>
    </submittedName>
</protein>
<feature type="non-terminal residue" evidence="3">
    <location>
        <position position="1"/>
    </location>
</feature>
<dbReference type="GO" id="GO:0006313">
    <property type="term" value="P:DNA transposition"/>
    <property type="evidence" value="ECO:0007669"/>
    <property type="project" value="InterPro"/>
</dbReference>
<reference evidence="3" key="1">
    <citation type="journal article" date="2014" name="Front. Microbiol.">
        <title>High frequency of phylogenetically diverse reductive dehalogenase-homologous genes in deep subseafloor sedimentary metagenomes.</title>
        <authorList>
            <person name="Kawai M."/>
            <person name="Futagami T."/>
            <person name="Toyoda A."/>
            <person name="Takaki Y."/>
            <person name="Nishi S."/>
            <person name="Hori S."/>
            <person name="Arai W."/>
            <person name="Tsubouchi T."/>
            <person name="Morono Y."/>
            <person name="Uchiyama I."/>
            <person name="Ito T."/>
            <person name="Fujiyama A."/>
            <person name="Inagaki F."/>
            <person name="Takami H."/>
        </authorList>
    </citation>
    <scope>NUCLEOTIDE SEQUENCE</scope>
    <source>
        <strain evidence="3">Expedition CK06-06</strain>
    </source>
</reference>
<sequence length="278" mass="31715">VVVEATASYEWFAQLVEPHAGRVLLAHPGKLRIIAQSTRKSDKLDARTLAEFLALDMISPAYRPTPRQREHRRLVRHRHYLRGRITSIKNRIRNILADYNADRPNLFTRAGLEYMREVTLLGADRFVLEGLLKELSLYYERIHAVEKQLHEFAKTAPPAEAAARKLLDTIPGVGPVTTEVFLSEIADLRRFSSQKKVTAYAGLAPGQRESAGHRRELGISHAGSGILRWVLNQASWQLVRRSERWRRIFEALAKRRGKKKAITAISRRLLCVMTSIVN</sequence>
<evidence type="ECO:0000259" key="1">
    <source>
        <dbReference type="Pfam" id="PF01548"/>
    </source>
</evidence>
<dbReference type="PANTHER" id="PTHR33055">
    <property type="entry name" value="TRANSPOSASE FOR INSERTION SEQUENCE ELEMENT IS1111A"/>
    <property type="match status" value="1"/>
</dbReference>
<dbReference type="EMBL" id="BARS01017421">
    <property type="protein sequence ID" value="GAF97621.1"/>
    <property type="molecule type" value="Genomic_DNA"/>
</dbReference>
<proteinExistence type="predicted"/>
<feature type="domain" description="Transposase IS116/IS110/IS902 C-terminal" evidence="2">
    <location>
        <begin position="165"/>
        <end position="247"/>
    </location>
</feature>
<accession>X0UE98</accession>
<evidence type="ECO:0000259" key="2">
    <source>
        <dbReference type="Pfam" id="PF02371"/>
    </source>
</evidence>
<dbReference type="GO" id="GO:0003677">
    <property type="term" value="F:DNA binding"/>
    <property type="evidence" value="ECO:0007669"/>
    <property type="project" value="InterPro"/>
</dbReference>
<dbReference type="GO" id="GO:0006281">
    <property type="term" value="P:DNA repair"/>
    <property type="evidence" value="ECO:0007669"/>
    <property type="project" value="InterPro"/>
</dbReference>
<feature type="domain" description="Transposase IS110-like N-terminal" evidence="1">
    <location>
        <begin position="1"/>
        <end position="99"/>
    </location>
</feature>
<evidence type="ECO:0000313" key="3">
    <source>
        <dbReference type="EMBL" id="GAF97621.1"/>
    </source>
</evidence>
<dbReference type="GO" id="GO:0004803">
    <property type="term" value="F:transposase activity"/>
    <property type="evidence" value="ECO:0007669"/>
    <property type="project" value="InterPro"/>
</dbReference>
<name>X0UE98_9ZZZZ</name>
<dbReference type="InterPro" id="IPR011257">
    <property type="entry name" value="DNA_glycosylase"/>
</dbReference>
<feature type="non-terminal residue" evidence="3">
    <location>
        <position position="278"/>
    </location>
</feature>
<dbReference type="Pfam" id="PF01548">
    <property type="entry name" value="DEDD_Tnp_IS110"/>
    <property type="match status" value="1"/>
</dbReference>
<gene>
    <name evidence="3" type="ORF">S01H1_28494</name>
</gene>
<dbReference type="NCBIfam" id="NF033542">
    <property type="entry name" value="transpos_IS110"/>
    <property type="match status" value="1"/>
</dbReference>